<protein>
    <recommendedName>
        <fullName evidence="1">diguanylate cyclase</fullName>
        <ecNumber evidence="1">2.7.7.65</ecNumber>
    </recommendedName>
</protein>
<dbReference type="InterPro" id="IPR050469">
    <property type="entry name" value="Diguanylate_Cyclase"/>
</dbReference>
<dbReference type="Gene3D" id="3.30.70.270">
    <property type="match status" value="1"/>
</dbReference>
<organism evidence="3 4">
    <name type="scientific">Vibrio hippocampi</name>
    <dbReference type="NCBI Taxonomy" id="654686"/>
    <lineage>
        <taxon>Bacteria</taxon>
        <taxon>Pseudomonadati</taxon>
        <taxon>Pseudomonadota</taxon>
        <taxon>Gammaproteobacteria</taxon>
        <taxon>Vibrionales</taxon>
        <taxon>Vibrionaceae</taxon>
        <taxon>Vibrio</taxon>
    </lineage>
</organism>
<evidence type="ECO:0000313" key="4">
    <source>
        <dbReference type="Proteomes" id="UP000838160"/>
    </source>
</evidence>
<name>A0ABM8ZKJ1_9VIBR</name>
<feature type="domain" description="GGDEF" evidence="2">
    <location>
        <begin position="207"/>
        <end position="340"/>
    </location>
</feature>
<dbReference type="InterPro" id="IPR043128">
    <property type="entry name" value="Rev_trsase/Diguanyl_cyclase"/>
</dbReference>
<reference evidence="3" key="1">
    <citation type="submission" date="2021-12" db="EMBL/GenBank/DDBJ databases">
        <authorList>
            <person name="Rodrigo-Torres L."/>
            <person name="Arahal R. D."/>
            <person name="Lucena T."/>
        </authorList>
    </citation>
    <scope>NUCLEOTIDE SEQUENCE</scope>
    <source>
        <strain evidence="3">CECT 8226</strain>
    </source>
</reference>
<dbReference type="SUPFAM" id="SSF55073">
    <property type="entry name" value="Nucleotide cyclase"/>
    <property type="match status" value="1"/>
</dbReference>
<dbReference type="RefSeq" id="WP_237485648.1">
    <property type="nucleotide sequence ID" value="NZ_CAKLCM010000003.1"/>
</dbReference>
<dbReference type="EC" id="2.7.7.65" evidence="1"/>
<evidence type="ECO:0000256" key="1">
    <source>
        <dbReference type="ARBA" id="ARBA00012528"/>
    </source>
</evidence>
<evidence type="ECO:0000259" key="2">
    <source>
        <dbReference type="PROSITE" id="PS50887"/>
    </source>
</evidence>
<proteinExistence type="predicted"/>
<sequence>MKDHDFKKSTANLKKAVPLMVKHHVPTTPENYALWYTYVSEIVPELNKEIDLLLKNYEAMPVVSGEVLYRNHIAGKAEVDLGNLKQNMEAMAVELSNSMTDAISDTSHFAEVLTTSFDSISTKLEQEKTPTLDEVMPMIRELVDEARDIRDSTDFLHDQLKSAGDEITKLKKQLARVQCDAMFDSMTKLYNRGTFDKDLSLFCDAQQPLSLILLDIDHFKSFNDDLGHVFGDTILKGIAARLLQSCQGGITAYRFGGEEFALIVPNKPLRVARQMAESLRLAIEKMTIKDRRRGKTVGNITASFGVAELAPEDDSIRLSERADKQLYSAKRAGRNRVMPY</sequence>
<dbReference type="GO" id="GO:0052621">
    <property type="term" value="F:diguanylate cyclase activity"/>
    <property type="evidence" value="ECO:0007669"/>
    <property type="project" value="UniProtKB-EC"/>
</dbReference>
<keyword evidence="4" id="KW-1185">Reference proteome</keyword>
<dbReference type="PROSITE" id="PS50887">
    <property type="entry name" value="GGDEF"/>
    <property type="match status" value="1"/>
</dbReference>
<dbReference type="Proteomes" id="UP000838160">
    <property type="component" value="Unassembled WGS sequence"/>
</dbReference>
<dbReference type="SMART" id="SM00267">
    <property type="entry name" value="GGDEF"/>
    <property type="match status" value="1"/>
</dbReference>
<comment type="caution">
    <text evidence="3">The sequence shown here is derived from an EMBL/GenBank/DDBJ whole genome shotgun (WGS) entry which is preliminary data.</text>
</comment>
<evidence type="ECO:0000313" key="3">
    <source>
        <dbReference type="EMBL" id="CAH0528740.1"/>
    </source>
</evidence>
<gene>
    <name evidence="3" type="primary">vdcA</name>
    <name evidence="3" type="ORF">VHP8226_02767</name>
</gene>
<dbReference type="InterPro" id="IPR029787">
    <property type="entry name" value="Nucleotide_cyclase"/>
</dbReference>
<dbReference type="CDD" id="cd01949">
    <property type="entry name" value="GGDEF"/>
    <property type="match status" value="1"/>
</dbReference>
<dbReference type="PANTHER" id="PTHR45138:SF2">
    <property type="entry name" value="DIGUANYLATE CYCLASE VDCA"/>
    <property type="match status" value="1"/>
</dbReference>
<dbReference type="NCBIfam" id="TIGR00254">
    <property type="entry name" value="GGDEF"/>
    <property type="match status" value="1"/>
</dbReference>
<keyword evidence="3" id="KW-0808">Transferase</keyword>
<dbReference type="EMBL" id="CAKLCM010000003">
    <property type="protein sequence ID" value="CAH0528740.1"/>
    <property type="molecule type" value="Genomic_DNA"/>
</dbReference>
<accession>A0ABM8ZKJ1</accession>
<dbReference type="PANTHER" id="PTHR45138">
    <property type="entry name" value="REGULATORY COMPONENTS OF SENSORY TRANSDUCTION SYSTEM"/>
    <property type="match status" value="1"/>
</dbReference>
<dbReference type="Pfam" id="PF00990">
    <property type="entry name" value="GGDEF"/>
    <property type="match status" value="1"/>
</dbReference>
<keyword evidence="3" id="KW-0548">Nucleotidyltransferase</keyword>
<dbReference type="InterPro" id="IPR000160">
    <property type="entry name" value="GGDEF_dom"/>
</dbReference>